<feature type="transmembrane region" description="Helical" evidence="1">
    <location>
        <begin position="38"/>
        <end position="56"/>
    </location>
</feature>
<sequence length="233" mass="25053">MGRENFASAGAVAAGVIVLFIIGVSRPHLLVEDNLVESAGALIFAVACVLALDTAARKRVLLSSKERIMLVGTSGLCLVLFLSEISFGARLFGLPMPILPGGGEFDGGHDVVILTFRLLRQAETGYLLLMIGALLIVAGVLLCLYWSKLQAMFDQILSRAFEFRLAMAVSLLASAVTLDLLDSYKASILEEVAEFVASGVLVFAILALPRKMGATTVDTRWERSRSFSQRGPF</sequence>
<feature type="transmembrane region" description="Helical" evidence="1">
    <location>
        <begin position="126"/>
        <end position="149"/>
    </location>
</feature>
<name>A0A4R2B7T5_9HYPH</name>
<feature type="transmembrane region" description="Helical" evidence="1">
    <location>
        <begin position="7"/>
        <end position="26"/>
    </location>
</feature>
<proteinExistence type="predicted"/>
<evidence type="ECO:0000256" key="1">
    <source>
        <dbReference type="SAM" id="Phobius"/>
    </source>
</evidence>
<evidence type="ECO:0000313" key="2">
    <source>
        <dbReference type="EMBL" id="TCN22768.1"/>
    </source>
</evidence>
<accession>A0A4R2B7T5</accession>
<dbReference type="Proteomes" id="UP000295043">
    <property type="component" value="Unassembled WGS sequence"/>
</dbReference>
<dbReference type="RefSeq" id="WP_132079726.1">
    <property type="nucleotide sequence ID" value="NZ_SLVU01000023.1"/>
</dbReference>
<evidence type="ECO:0000313" key="3">
    <source>
        <dbReference type="Proteomes" id="UP000295043"/>
    </source>
</evidence>
<comment type="caution">
    <text evidence="2">The sequence shown here is derived from an EMBL/GenBank/DDBJ whole genome shotgun (WGS) entry which is preliminary data.</text>
</comment>
<reference evidence="2 3" key="1">
    <citation type="submission" date="2019-03" db="EMBL/GenBank/DDBJ databases">
        <title>Genomic Encyclopedia of Type Strains, Phase IV (KMG-V): Genome sequencing to study the core and pangenomes of soil and plant-associated prokaryotes.</title>
        <authorList>
            <person name="Whitman W."/>
        </authorList>
    </citation>
    <scope>NUCLEOTIDE SEQUENCE [LARGE SCALE GENOMIC DNA]</scope>
    <source>
        <strain evidence="2 3">23C40</strain>
    </source>
</reference>
<feature type="transmembrane region" description="Helical" evidence="1">
    <location>
        <begin position="161"/>
        <end position="180"/>
    </location>
</feature>
<gene>
    <name evidence="2" type="ORF">EV184_12313</name>
</gene>
<dbReference type="AlphaFoldDB" id="A0A4R2B7T5"/>
<organism evidence="2 3">
    <name type="scientific">Sinorhizobium americanum</name>
    <dbReference type="NCBI Taxonomy" id="194963"/>
    <lineage>
        <taxon>Bacteria</taxon>
        <taxon>Pseudomonadati</taxon>
        <taxon>Pseudomonadota</taxon>
        <taxon>Alphaproteobacteria</taxon>
        <taxon>Hyphomicrobiales</taxon>
        <taxon>Rhizobiaceae</taxon>
        <taxon>Sinorhizobium/Ensifer group</taxon>
        <taxon>Sinorhizobium</taxon>
    </lineage>
</organism>
<dbReference type="EMBL" id="SLVU01000023">
    <property type="protein sequence ID" value="TCN22768.1"/>
    <property type="molecule type" value="Genomic_DNA"/>
</dbReference>
<protein>
    <submittedName>
        <fullName evidence="2">Uncharacterized protein</fullName>
    </submittedName>
</protein>
<keyword evidence="1" id="KW-0472">Membrane</keyword>
<keyword evidence="1" id="KW-0812">Transmembrane</keyword>
<feature type="transmembrane region" description="Helical" evidence="1">
    <location>
        <begin position="68"/>
        <end position="89"/>
    </location>
</feature>
<feature type="transmembrane region" description="Helical" evidence="1">
    <location>
        <begin position="192"/>
        <end position="208"/>
    </location>
</feature>
<keyword evidence="1" id="KW-1133">Transmembrane helix</keyword>